<keyword evidence="5" id="KW-0863">Zinc-finger</keyword>
<gene>
    <name evidence="8" type="primary">Lnp</name>
</gene>
<feature type="region of interest" description="Disordered" evidence="6">
    <location>
        <begin position="335"/>
        <end position="419"/>
    </location>
</feature>
<evidence type="ECO:0000256" key="2">
    <source>
        <dbReference type="ARBA" id="ARBA00009940"/>
    </source>
</evidence>
<keyword evidence="5" id="KW-0256">Endoplasmic reticulum</keyword>
<evidence type="ECO:0000256" key="1">
    <source>
        <dbReference type="ARBA" id="ARBA00004215"/>
    </source>
</evidence>
<evidence type="ECO:0000256" key="5">
    <source>
        <dbReference type="RuleBase" id="RU367073"/>
    </source>
</evidence>
<keyword evidence="5" id="KW-1133">Transmembrane helix</keyword>
<protein>
    <recommendedName>
        <fullName evidence="4 5">Endoplasmic reticulum junction formation protein lunapark</fullName>
    </recommendedName>
</protein>
<organism evidence="8">
    <name type="scientific">Callorhinchus milii</name>
    <name type="common">Ghost shark</name>
    <dbReference type="NCBI Taxonomy" id="7868"/>
    <lineage>
        <taxon>Eukaryota</taxon>
        <taxon>Metazoa</taxon>
        <taxon>Chordata</taxon>
        <taxon>Craniata</taxon>
        <taxon>Vertebrata</taxon>
        <taxon>Chondrichthyes</taxon>
        <taxon>Holocephali</taxon>
        <taxon>Chimaeriformes</taxon>
        <taxon>Callorhinchidae</taxon>
        <taxon>Callorhinchus</taxon>
    </lineage>
</organism>
<dbReference type="GO" id="GO:1903373">
    <property type="term" value="P:positive regulation of endoplasmic reticulum tubular network organization"/>
    <property type="evidence" value="ECO:0007669"/>
    <property type="project" value="UniProtKB-UniRule"/>
</dbReference>
<evidence type="ECO:0000256" key="4">
    <source>
        <dbReference type="ARBA" id="ARBA00049772"/>
    </source>
</evidence>
<evidence type="ECO:0000256" key="6">
    <source>
        <dbReference type="SAM" id="MobiDB-lite"/>
    </source>
</evidence>
<comment type="subcellular location">
    <subcellularLocation>
        <location evidence="1 5">Endoplasmic reticulum membrane</location>
        <topology evidence="1 5">Multi-pass membrane protein</topology>
        <orientation evidence="1 5">Cytoplasmic side</orientation>
    </subcellularLocation>
</comment>
<dbReference type="PANTHER" id="PTHR22166">
    <property type="entry name" value="ENDOPLASMIC RETICULUM JUNCTION FORMATION PROTEIN LUNAPARK"/>
    <property type="match status" value="1"/>
</dbReference>
<evidence type="ECO:0000256" key="3">
    <source>
        <dbReference type="ARBA" id="ARBA00047002"/>
    </source>
</evidence>
<dbReference type="InterPro" id="IPR040115">
    <property type="entry name" value="Lnp"/>
</dbReference>
<keyword evidence="5" id="KW-0812">Transmembrane</keyword>
<feature type="region of interest" description="Disordered" evidence="6">
    <location>
        <begin position="170"/>
        <end position="219"/>
    </location>
</feature>
<proteinExistence type="inferred from homology"/>
<dbReference type="Pfam" id="PF10058">
    <property type="entry name" value="Zn_ribbon_10"/>
    <property type="match status" value="1"/>
</dbReference>
<evidence type="ECO:0000313" key="8">
    <source>
        <dbReference type="EMBL" id="ACU32594.1"/>
    </source>
</evidence>
<comment type="subunit">
    <text evidence="3 5">Homodimer; homodimerization requires the C4-type zinc finger motif and decreases during mitosis in a phosphorylation-dependent manner.</text>
</comment>
<name>C7B9F8_CALMI</name>
<evidence type="ECO:0000259" key="7">
    <source>
        <dbReference type="Pfam" id="PF10058"/>
    </source>
</evidence>
<dbReference type="PANTHER" id="PTHR22166:SF12">
    <property type="entry name" value="ENDOPLASMIC RETICULUM JUNCTION FORMATION PROTEIN LUNAPARK"/>
    <property type="match status" value="1"/>
</dbReference>
<keyword evidence="5" id="KW-0862">Zinc</keyword>
<dbReference type="InterPro" id="IPR019273">
    <property type="entry name" value="Lunapark_Znf"/>
</dbReference>
<comment type="function">
    <text evidence="5">Plays a role in determining ER morphology.</text>
</comment>
<accession>C7B9F8</accession>
<keyword evidence="5" id="KW-0472">Membrane</keyword>
<feature type="transmembrane region" description="Helical" evidence="5">
    <location>
        <begin position="77"/>
        <end position="98"/>
    </location>
</feature>
<feature type="compositionally biased region" description="Polar residues" evidence="6">
    <location>
        <begin position="170"/>
        <end position="194"/>
    </location>
</feature>
<feature type="transmembrane region" description="Helical" evidence="5">
    <location>
        <begin position="42"/>
        <end position="65"/>
    </location>
</feature>
<feature type="compositionally biased region" description="Basic and acidic residues" evidence="6">
    <location>
        <begin position="376"/>
        <end position="390"/>
    </location>
</feature>
<feature type="domain" description="Lunapark zinc ribbon" evidence="7">
    <location>
        <begin position="264"/>
        <end position="313"/>
    </location>
</feature>
<dbReference type="GO" id="GO:0042802">
    <property type="term" value="F:identical protein binding"/>
    <property type="evidence" value="ECO:0007669"/>
    <property type="project" value="UniProtKB-UniRule"/>
</dbReference>
<comment type="domain">
    <text evidence="5">The C4-type zinc finger motif is necessary both for its ER three-way tubular junction localization and formation.</text>
</comment>
<feature type="compositionally biased region" description="Acidic residues" evidence="6">
    <location>
        <begin position="339"/>
        <end position="348"/>
    </location>
</feature>
<dbReference type="EMBL" id="FJ824601">
    <property type="protein sequence ID" value="ACU32594.1"/>
    <property type="molecule type" value="Genomic_DNA"/>
</dbReference>
<comment type="similarity">
    <text evidence="2 5">Belongs to the lunapark family.</text>
</comment>
<sequence length="419" mass="47704">MGVVFSCWRAKPSTIDILEKIDKEVNALEEFREKNQRLQKIWVGRLVLYSSVLYIVTFIFVYFWWFPEEWTSRLTLALPGFLFPVLVWLIRKALIWLFRKRTERNSDALEDLKVQRKKILEEVMEKETYKNAKIILERFDPESKKTKLHELRKSYFHSMLTVITFSSPSVELRQRTSGQRGQTPSTPQNPSQGNPRDLQAGTPALQPSTSAPGGPPEKVLQAVSQTPVLSRRPISPATLMPGMGLHPPGPPLARPILPRDRGAVDRVIEYLVGDGPQNRYALICQQCFSHNGMALKEEFEYVAFRCAYCFFLNPARKTRPQAPRLPEFNFEKRSCSELQEAESEEDQSQGEVSAHDGNQAETEDNAKSTPIEAELTGDKEKVEQIEEQPKQMEACVAPGKDEEAPVVTDSTSEHAHFSK</sequence>
<keyword evidence="5" id="KW-0479">Metal-binding</keyword>
<reference evidence="8" key="1">
    <citation type="journal article" date="2009" name="Proc. Natl. Acad. Sci. U.S.A.">
        <title>Elephant shark (Callorhinchus milii) provides insights into the evolution of Hox gene clusters in gnathostomes.</title>
        <authorList>
            <person name="Ravi V."/>
            <person name="Lam K."/>
            <person name="Tay B.-H."/>
            <person name="Tay A."/>
            <person name="Brenner S."/>
            <person name="Venkatesh B."/>
        </authorList>
    </citation>
    <scope>NUCLEOTIDE SEQUENCE</scope>
</reference>
<dbReference type="GO" id="GO:0008270">
    <property type="term" value="F:zinc ion binding"/>
    <property type="evidence" value="ECO:0007669"/>
    <property type="project" value="UniProtKB-KW"/>
</dbReference>
<dbReference type="AlphaFoldDB" id="C7B9F8"/>
<dbReference type="GO" id="GO:0071788">
    <property type="term" value="P:endoplasmic reticulum tubular network maintenance"/>
    <property type="evidence" value="ECO:0007669"/>
    <property type="project" value="UniProtKB-UniRule"/>
</dbReference>
<dbReference type="GO" id="GO:0098826">
    <property type="term" value="C:endoplasmic reticulum tubular network membrane"/>
    <property type="evidence" value="ECO:0007669"/>
    <property type="project" value="UniProtKB-UniRule"/>
</dbReference>